<gene>
    <name evidence="2" type="ORF">R3P38DRAFT_2778711</name>
</gene>
<dbReference type="Proteomes" id="UP001362999">
    <property type="component" value="Unassembled WGS sequence"/>
</dbReference>
<dbReference type="EMBL" id="JAWWNJ010000034">
    <property type="protein sequence ID" value="KAK7024687.1"/>
    <property type="molecule type" value="Genomic_DNA"/>
</dbReference>
<reference evidence="2 3" key="1">
    <citation type="journal article" date="2024" name="J Genomics">
        <title>Draft genome sequencing and assembly of Favolaschia claudopus CIRM-BRFM 2984 isolated from oak limbs.</title>
        <authorList>
            <person name="Navarro D."/>
            <person name="Drula E."/>
            <person name="Chaduli D."/>
            <person name="Cazenave R."/>
            <person name="Ahrendt S."/>
            <person name="Wang J."/>
            <person name="Lipzen A."/>
            <person name="Daum C."/>
            <person name="Barry K."/>
            <person name="Grigoriev I.V."/>
            <person name="Favel A."/>
            <person name="Rosso M.N."/>
            <person name="Martin F."/>
        </authorList>
    </citation>
    <scope>NUCLEOTIDE SEQUENCE [LARGE SCALE GENOMIC DNA]</scope>
    <source>
        <strain evidence="2 3">CIRM-BRFM 2984</strain>
    </source>
</reference>
<proteinExistence type="predicted"/>
<evidence type="ECO:0000313" key="3">
    <source>
        <dbReference type="Proteomes" id="UP001362999"/>
    </source>
</evidence>
<comment type="caution">
    <text evidence="2">The sequence shown here is derived from an EMBL/GenBank/DDBJ whole genome shotgun (WGS) entry which is preliminary data.</text>
</comment>
<evidence type="ECO:0000256" key="1">
    <source>
        <dbReference type="SAM" id="MobiDB-lite"/>
    </source>
</evidence>
<feature type="compositionally biased region" description="Polar residues" evidence="1">
    <location>
        <begin position="103"/>
        <end position="125"/>
    </location>
</feature>
<keyword evidence="3" id="KW-1185">Reference proteome</keyword>
<evidence type="ECO:0000313" key="2">
    <source>
        <dbReference type="EMBL" id="KAK7024687.1"/>
    </source>
</evidence>
<accession>A0AAW0BF15</accession>
<dbReference type="AlphaFoldDB" id="A0AAW0BF15"/>
<protein>
    <submittedName>
        <fullName evidence="2">Uncharacterized protein</fullName>
    </submittedName>
</protein>
<name>A0AAW0BF15_9AGAR</name>
<sequence>MSADRRTLYISSSLEGAISGVSTSSERDLGIKRLCQFNGSMVLVDFPCWIREHQVHFSTQARETHIPTRLPPRWNSGMQALAPKHGEEIFATSNDQSVISIFNSRQPPESDSDSVADSVRQNSRASVARPRNPSKSNALSTRPGENDSRVEKIKQTVSKVLAQYRSSLKSYLQCDFVDLGASLIAPKQLHGIGRAVECSWTESNSSEDDEKEKESVTLTLRARSFSDRDFAIP</sequence>
<feature type="region of interest" description="Disordered" evidence="1">
    <location>
        <begin position="103"/>
        <end position="151"/>
    </location>
</feature>
<organism evidence="2 3">
    <name type="scientific">Favolaschia claudopus</name>
    <dbReference type="NCBI Taxonomy" id="2862362"/>
    <lineage>
        <taxon>Eukaryota</taxon>
        <taxon>Fungi</taxon>
        <taxon>Dikarya</taxon>
        <taxon>Basidiomycota</taxon>
        <taxon>Agaricomycotina</taxon>
        <taxon>Agaricomycetes</taxon>
        <taxon>Agaricomycetidae</taxon>
        <taxon>Agaricales</taxon>
        <taxon>Marasmiineae</taxon>
        <taxon>Mycenaceae</taxon>
        <taxon>Favolaschia</taxon>
    </lineage>
</organism>